<accession>A0AAU8A778</accession>
<evidence type="ECO:0000256" key="2">
    <source>
        <dbReference type="SAM" id="Phobius"/>
    </source>
</evidence>
<feature type="compositionally biased region" description="Low complexity" evidence="1">
    <location>
        <begin position="63"/>
        <end position="86"/>
    </location>
</feature>
<feature type="compositionally biased region" description="Low complexity" evidence="1">
    <location>
        <begin position="94"/>
        <end position="133"/>
    </location>
</feature>
<feature type="domain" description="Atrophied bacterial Ig" evidence="5">
    <location>
        <begin position="599"/>
        <end position="689"/>
    </location>
</feature>
<feature type="region of interest" description="Disordered" evidence="1">
    <location>
        <begin position="2027"/>
        <end position="2053"/>
    </location>
</feature>
<feature type="region of interest" description="Disordered" evidence="1">
    <location>
        <begin position="36"/>
        <end position="133"/>
    </location>
</feature>
<dbReference type="Gene3D" id="1.50.10.20">
    <property type="match status" value="1"/>
</dbReference>
<evidence type="ECO:0000259" key="4">
    <source>
        <dbReference type="Pfam" id="PF12733"/>
    </source>
</evidence>
<feature type="domain" description="Cadherin-like beta-sandwich-like" evidence="4">
    <location>
        <begin position="284"/>
        <end position="349"/>
    </location>
</feature>
<name>A0AAU8A778_9FIRM</name>
<dbReference type="EMBL" id="CP117826">
    <property type="protein sequence ID" value="XCC61468.1"/>
    <property type="molecule type" value="Genomic_DNA"/>
</dbReference>
<evidence type="ECO:0000256" key="3">
    <source>
        <dbReference type="SAM" id="SignalP"/>
    </source>
</evidence>
<keyword evidence="2" id="KW-1133">Transmembrane helix</keyword>
<dbReference type="InterPro" id="IPR046780">
    <property type="entry name" value="aBig_2"/>
</dbReference>
<feature type="chain" id="PRO_5043862877" evidence="3">
    <location>
        <begin position="33"/>
        <end position="2309"/>
    </location>
</feature>
<dbReference type="RefSeq" id="WP_353422933.1">
    <property type="nucleotide sequence ID" value="NZ_CP117826.1"/>
</dbReference>
<organism evidence="6">
    <name type="scientific">Christensenella massiliensis</name>
    <dbReference type="NCBI Taxonomy" id="1805714"/>
    <lineage>
        <taxon>Bacteria</taxon>
        <taxon>Bacillati</taxon>
        <taxon>Bacillota</taxon>
        <taxon>Clostridia</taxon>
        <taxon>Christensenellales</taxon>
        <taxon>Christensenellaceae</taxon>
        <taxon>Christensenella</taxon>
    </lineage>
</organism>
<feature type="compositionally biased region" description="Low complexity" evidence="1">
    <location>
        <begin position="2027"/>
        <end position="2045"/>
    </location>
</feature>
<evidence type="ECO:0000256" key="1">
    <source>
        <dbReference type="SAM" id="MobiDB-lite"/>
    </source>
</evidence>
<keyword evidence="2" id="KW-0812">Transmembrane</keyword>
<feature type="domain" description="Atrophied bacterial Ig" evidence="5">
    <location>
        <begin position="1088"/>
        <end position="1165"/>
    </location>
</feature>
<dbReference type="Pfam" id="PF20578">
    <property type="entry name" value="aBig_2"/>
    <property type="match status" value="2"/>
</dbReference>
<keyword evidence="2" id="KW-0472">Membrane</keyword>
<protein>
    <submittedName>
        <fullName evidence="6">Cadherin-like beta sandwich domain-containing protein</fullName>
    </submittedName>
</protein>
<evidence type="ECO:0000313" key="6">
    <source>
        <dbReference type="EMBL" id="XCC61468.1"/>
    </source>
</evidence>
<feature type="domain" description="Cadherin-like beta-sandwich-like" evidence="4">
    <location>
        <begin position="1465"/>
        <end position="1546"/>
    </location>
</feature>
<keyword evidence="3" id="KW-0732">Signal</keyword>
<dbReference type="Pfam" id="PF12733">
    <property type="entry name" value="Cadherin-like"/>
    <property type="match status" value="2"/>
</dbReference>
<gene>
    <name evidence="6" type="ORF">PUP29_07980</name>
</gene>
<feature type="signal peptide" evidence="3">
    <location>
        <begin position="1"/>
        <end position="32"/>
    </location>
</feature>
<dbReference type="InterPro" id="IPR008930">
    <property type="entry name" value="Terpenoid_cyclase/PrenylTrfase"/>
</dbReference>
<dbReference type="InterPro" id="IPR025883">
    <property type="entry name" value="Cadherin-like_domain"/>
</dbReference>
<dbReference type="CDD" id="cd00688">
    <property type="entry name" value="ISOPREN_C2_like"/>
    <property type="match status" value="1"/>
</dbReference>
<proteinExistence type="predicted"/>
<evidence type="ECO:0000259" key="5">
    <source>
        <dbReference type="Pfam" id="PF20578"/>
    </source>
</evidence>
<reference evidence="6" key="1">
    <citation type="submission" date="2023-02" db="EMBL/GenBank/DDBJ databases">
        <title>Gut commensal Christensenella minuta modulates host metabolism via a new class of secondary bile acids.</title>
        <authorList>
            <person name="Liu C."/>
        </authorList>
    </citation>
    <scope>NUCLEOTIDE SEQUENCE</scope>
    <source>
        <strain evidence="6">CA70</strain>
    </source>
</reference>
<feature type="transmembrane region" description="Helical" evidence="2">
    <location>
        <begin position="2280"/>
        <end position="2300"/>
    </location>
</feature>
<sequence length="2309" mass="245370">MKQGSKKRLMKLVAVLLTVALVIGALPLTAMAQQAQDPAAAITEGAPQEADAQPSESAEPSVQPSAQASEEQPAPEASETADPSGEPSEEPAAEETAGPAAQGTEPAEPEPSAEISAEPSAQPQANVLAAPAPAARSIGDVPAGEEKIGQVYVSIEDTVPKSGADDPGPRGVMAEGWVDLYPSDTMMSVVVRLADSKGLEVEGAESNYITSIGGLAAFDRGSMSGWMGTLNDWFTNEGFGAFTVANGNLKDGDTVTILYTLNYGEDVGGSWGNTDKTVSAIGVSAGTLEPAFDKDTHEYTLTLPAGTDSVKITPAASNKNYQVRASVDGVEYKRTQSIPVSDGTVITVKCGDPSWPSMNDNSGPAELYTLTVKLGGEEVNTPPARKAGVPAEASAKTEPGTAWTLDLSTIFEDADGDALSYKVSVDGGGAVPADESYAYTPQAAGETKLVFTANDGKEDSKDAYTVTLKAETAESRLQEAVDALEDAWYKMRPVCGTDTNVTDVMKAELAELGYGDIEVAVKSSDDEEHVAADGAITYFYDLNSYVGVANVDVVFTFTLGGASKEYTQRVIVGWDTVRAAKDIEEQEASAVTWDTIKGENAAADSVTSDLTLPQYAGTAYGDSLAKISWESSNPDVVSLKENGDSWDYEPYTGVVTKPEADTDVTLTATFTFKKDESCTVKKQFSITVKGYSEEEIEQKKAEMLAELNEKYTDGLLKDFTTQEALDRENVTGDIQLPIPSRLGLVNKEVTVSSSNADVVTINGYRAAVVCPFGEDAQVDLIVTLTRGSISVEKRIPLTVKAIDEAEIDREIKLMEAAKAAYFDGINNGANPDKDHVTENLTAFREVNFGEGDSLVWTYTYLDDKGTGIRPVSIEPDDEMGELGYNLFQSSNTSVIKHENLLVTQPAQDTQVTISSVLSSTKFEKYAEQYPENEKLQKLYRQPVSVTVTVKAPVDEDAVLADIKAAVDGVSLSEVTGLYVRETDWDENYDDVAVTNVEQTWQLRMKRDDIAVTVVKSENANIALDGGVAFTDEKVQGNVTFRFTKDGVSYEKEVLVTVPVHIKTVQEQIDGLTALFGTDEGFDLIKGDNPSKEAVTQPLKLRTTASYYGLTGYSDVKLEWTSSDTDVIDPPSYGSDSVKVNRPAQGEPDAEVRLTLTVKKQYSSDTGTPGSVDIVLKVPAITEEEVREAKEAVDAALANVTLDGFTESGSLGKTEIDPQALDFDVQLKSLTDLIAAGMIEDTATNRQMEWEWSTDGTEADGNYLKINYLKCSVMRTTGTADTETNLILTLTYNGYSGSKTFPVTIKGLTEAEVEAANAEMKEYEAAIWNGLKGENTSADFVTCDLGWDRENGSVAFYRMHKEDGQVVYTLKNGSCPANVGVELGSWKSSDPTVIGHTTGGYGTVDILELLKRPNLGEEDFSVTLSTNMKNLRYGNAKNADGTAAVPDITAELKLTVPAYTNELAELSAEGFPFDFDPALDAFSIEVPKGTEQVKITAKAKDPAASVTVNGQEPDESGSVTVALSGTGVQIPVVAAVQEQPRTVTLAVNYAADYREVYEKTGGYLHSTVKDPIVSTSGGEWAVIGLARAGYPVEDGYYDKYIANVIRTLEETDGVLDSRKYTEYSRVVLALTSIGYDVTNVGGYNLLEPLADFDQTVWQGINGAIYALIAFDSHGYEIPTAPEGKTQTTRENLIGEILGKELSGGGWALFGSKADPDITAMALQALAPYYDKDAEVKAAADRALAALSGIQAADGGFGSWGSVNSESCAQVVVALTALGIDPDSDPRFVKNGKSALDALLSFTTEEGGFSHVAGGGTNGMATEQGYYALAAYDRYLSGKTSLYDMSDVSVNAPYETAGRLIDAIGTVNLGSENAIKAARAAYDALTDSQKKMVDNYSVLEAAEKKLAELQKPVRDVMAKIDAIGTVGPGSENAVKAARAAYDALDAEQKAYVTNYAVLTQAETKLAQLEKAAEVEKLIGAIGEVNASSKDAIAAARAAYDALSAEEKALVGNYAVLTAAERAFDALSAQDGGTQTETGTEAAAQPGGSTKSLGNAGTGTAVTIDGIKYTMSAQAAEVAEKIAAMPKGEAYDLEAVLETYKLYDALSDAQKAEVVNYADLEAQMNRVGVDNHKDDAAGLKAEGIGWHVKISIREVGQSEDVFQKLSGSVGSNTLLKMFEITLTDLLTGEEYTPVSGVTLRLPSPDLTGFDGAVIAHYADGGQAEYLECRVENGELVWTAESFSYFGVLGAAAAAEAVLEDGGADETAVYRAMAADGAQAAPAVWPWILVICIGAAAVVLAVLAKKGVLHGKR</sequence>
<dbReference type="SUPFAM" id="SSF48239">
    <property type="entry name" value="Terpenoid cyclases/Protein prenyltransferases"/>
    <property type="match status" value="1"/>
</dbReference>